<feature type="non-terminal residue" evidence="2">
    <location>
        <position position="58"/>
    </location>
</feature>
<comment type="caution">
    <text evidence="2">The sequence shown here is derived from an EMBL/GenBank/DDBJ whole genome shotgun (WGS) entry which is preliminary data.</text>
</comment>
<dbReference type="EMBL" id="CAJOBP010078206">
    <property type="protein sequence ID" value="CAF4905816.1"/>
    <property type="molecule type" value="Genomic_DNA"/>
</dbReference>
<proteinExistence type="predicted"/>
<dbReference type="EMBL" id="CAJOBP010078788">
    <property type="protein sequence ID" value="CAF4907546.1"/>
    <property type="molecule type" value="Genomic_DNA"/>
</dbReference>
<evidence type="ECO:0000313" key="2">
    <source>
        <dbReference type="EMBL" id="CAF4907546.1"/>
    </source>
</evidence>
<name>A0A821VGG0_9BILA</name>
<reference evidence="2" key="1">
    <citation type="submission" date="2021-02" db="EMBL/GenBank/DDBJ databases">
        <authorList>
            <person name="Nowell W R."/>
        </authorList>
    </citation>
    <scope>NUCLEOTIDE SEQUENCE</scope>
</reference>
<organism evidence="2 3">
    <name type="scientific">Rotaria socialis</name>
    <dbReference type="NCBI Taxonomy" id="392032"/>
    <lineage>
        <taxon>Eukaryota</taxon>
        <taxon>Metazoa</taxon>
        <taxon>Spiralia</taxon>
        <taxon>Gnathifera</taxon>
        <taxon>Rotifera</taxon>
        <taxon>Eurotatoria</taxon>
        <taxon>Bdelloidea</taxon>
        <taxon>Philodinida</taxon>
        <taxon>Philodinidae</taxon>
        <taxon>Rotaria</taxon>
    </lineage>
</organism>
<protein>
    <submittedName>
        <fullName evidence="2">Uncharacterized protein</fullName>
    </submittedName>
</protein>
<evidence type="ECO:0000313" key="1">
    <source>
        <dbReference type="EMBL" id="CAF4905816.1"/>
    </source>
</evidence>
<sequence length="58" mass="6589">MNSFNTTVENTPCFLTDPQDSTLNFMSPTTYSLVNHDLANYAADAFVYSQLSDLSYRR</sequence>
<gene>
    <name evidence="1" type="ORF">UJA718_LOCUS45739</name>
    <name evidence="2" type="ORF">UJA718_LOCUS45818</name>
</gene>
<evidence type="ECO:0000313" key="3">
    <source>
        <dbReference type="Proteomes" id="UP000663873"/>
    </source>
</evidence>
<dbReference type="AlphaFoldDB" id="A0A821VGG0"/>
<keyword evidence="3" id="KW-1185">Reference proteome</keyword>
<dbReference type="Proteomes" id="UP000663873">
    <property type="component" value="Unassembled WGS sequence"/>
</dbReference>
<accession>A0A821VGG0</accession>